<dbReference type="AlphaFoldDB" id="A0ABD6DAF5"/>
<dbReference type="PANTHER" id="PTHR40734">
    <property type="entry name" value="TRNA-SPECIFIC ADENOSINE DEAMINASE-RELATED"/>
    <property type="match status" value="1"/>
</dbReference>
<accession>A0ABD6DAF5</accession>
<dbReference type="Proteomes" id="UP001597052">
    <property type="component" value="Unassembled WGS sequence"/>
</dbReference>
<dbReference type="InterPro" id="IPR007003">
    <property type="entry name" value="DUF655"/>
</dbReference>
<dbReference type="Gene3D" id="1.10.150.280">
    <property type="entry name" value="AF1531-like domain"/>
    <property type="match status" value="1"/>
</dbReference>
<keyword evidence="2" id="KW-1185">Reference proteome</keyword>
<dbReference type="InterPro" id="IPR012340">
    <property type="entry name" value="NA-bd_OB-fold"/>
</dbReference>
<dbReference type="RefSeq" id="WP_256396468.1">
    <property type="nucleotide sequence ID" value="NZ_JANHDJ010000004.1"/>
</dbReference>
<organism evidence="1 2">
    <name type="scientific">Halohasta litorea</name>
    <dbReference type="NCBI Taxonomy" id="869891"/>
    <lineage>
        <taxon>Archaea</taxon>
        <taxon>Methanobacteriati</taxon>
        <taxon>Methanobacteriota</taxon>
        <taxon>Stenosarchaea group</taxon>
        <taxon>Halobacteria</taxon>
        <taxon>Halobacteriales</taxon>
        <taxon>Haloferacaceae</taxon>
        <taxon>Halohasta</taxon>
    </lineage>
</organism>
<evidence type="ECO:0000313" key="1">
    <source>
        <dbReference type="EMBL" id="MFD1643003.1"/>
    </source>
</evidence>
<proteinExistence type="predicted"/>
<comment type="caution">
    <text evidence="1">The sequence shown here is derived from an EMBL/GenBank/DDBJ whole genome shotgun (WGS) entry which is preliminary data.</text>
</comment>
<sequence>MSTPENGSGDNAESTTHAVVLDYLPHGRSDDNRPQYQKDAVAYALTEDSFDLLELTLTDEADINIVDRVAVEPPDDEQIDTVREIDYDELTSSAESELEYAIEAIIDADEQRFVDFYNDAQPITLRLHQLNLLPGIGKKLRNKIIDTRKRGPFESFEELSERVGGLHRPKEVLIERIQEELRDDDLKYKIFVRPE</sequence>
<gene>
    <name evidence="1" type="ORF">ACFSBW_14095</name>
</gene>
<dbReference type="Gene3D" id="2.40.50.140">
    <property type="entry name" value="Nucleic acid-binding proteins"/>
    <property type="match status" value="1"/>
</dbReference>
<evidence type="ECO:0000313" key="2">
    <source>
        <dbReference type="Proteomes" id="UP001597052"/>
    </source>
</evidence>
<dbReference type="SUPFAM" id="SSF160975">
    <property type="entry name" value="AF1531-like"/>
    <property type="match status" value="1"/>
</dbReference>
<dbReference type="EMBL" id="JBHUDM010000004">
    <property type="protein sequence ID" value="MFD1643003.1"/>
    <property type="molecule type" value="Genomic_DNA"/>
</dbReference>
<dbReference type="PANTHER" id="PTHR40734:SF1">
    <property type="entry name" value="DNA-BINDING PROTEIN"/>
    <property type="match status" value="1"/>
</dbReference>
<dbReference type="Pfam" id="PF04919">
    <property type="entry name" value="DUF655"/>
    <property type="match status" value="1"/>
</dbReference>
<protein>
    <submittedName>
        <fullName evidence="1">DUF655 domain-containing protein</fullName>
    </submittedName>
</protein>
<reference evidence="1 2" key="1">
    <citation type="journal article" date="2019" name="Int. J. Syst. Evol. Microbiol.">
        <title>The Global Catalogue of Microorganisms (GCM) 10K type strain sequencing project: providing services to taxonomists for standard genome sequencing and annotation.</title>
        <authorList>
            <consortium name="The Broad Institute Genomics Platform"/>
            <consortium name="The Broad Institute Genome Sequencing Center for Infectious Disease"/>
            <person name="Wu L."/>
            <person name="Ma J."/>
        </authorList>
    </citation>
    <scope>NUCLEOTIDE SEQUENCE [LARGE SCALE GENOMIC DNA]</scope>
    <source>
        <strain evidence="1 2">CGMCC 1.10593</strain>
    </source>
</reference>
<name>A0ABD6DAF5_9EURY</name>